<gene>
    <name evidence="11" type="ORF">CUNI_LOCUS22176</name>
</gene>
<evidence type="ECO:0000256" key="2">
    <source>
        <dbReference type="ARBA" id="ARBA00009045"/>
    </source>
</evidence>
<evidence type="ECO:0000313" key="12">
    <source>
        <dbReference type="Proteomes" id="UP000678393"/>
    </source>
</evidence>
<proteinExistence type="inferred from homology"/>
<feature type="transmembrane region" description="Helical" evidence="9">
    <location>
        <begin position="135"/>
        <end position="155"/>
    </location>
</feature>
<dbReference type="PANTHER" id="PTHR43066:SF1">
    <property type="entry name" value="RHOMBOID PROTEIN 2"/>
    <property type="match status" value="1"/>
</dbReference>
<feature type="transmembrane region" description="Helical" evidence="9">
    <location>
        <begin position="104"/>
        <end position="123"/>
    </location>
</feature>
<name>A0A8S4A8Q5_9EUPU</name>
<dbReference type="EMBL" id="CAJHNH020008547">
    <property type="protein sequence ID" value="CAG5136618.1"/>
    <property type="molecule type" value="Genomic_DNA"/>
</dbReference>
<comment type="subcellular location">
    <subcellularLocation>
        <location evidence="1">Membrane</location>
        <topology evidence="1">Multi-pass membrane protein</topology>
    </subcellularLocation>
</comment>
<dbReference type="SUPFAM" id="SSF144091">
    <property type="entry name" value="Rhomboid-like"/>
    <property type="match status" value="1"/>
</dbReference>
<dbReference type="PANTHER" id="PTHR43066">
    <property type="entry name" value="RHOMBOID-RELATED PROTEIN"/>
    <property type="match status" value="1"/>
</dbReference>
<evidence type="ECO:0000256" key="3">
    <source>
        <dbReference type="ARBA" id="ARBA00022670"/>
    </source>
</evidence>
<keyword evidence="3" id="KW-0645">Protease</keyword>
<keyword evidence="12" id="KW-1185">Reference proteome</keyword>
<comment type="similarity">
    <text evidence="2">Belongs to the peptidase S54 family.</text>
</comment>
<feature type="compositionally biased region" description="Polar residues" evidence="8">
    <location>
        <begin position="223"/>
        <end position="235"/>
    </location>
</feature>
<reference evidence="11" key="1">
    <citation type="submission" date="2021-04" db="EMBL/GenBank/DDBJ databases">
        <authorList>
            <consortium name="Molecular Ecology Group"/>
        </authorList>
    </citation>
    <scope>NUCLEOTIDE SEQUENCE</scope>
</reference>
<dbReference type="GO" id="GO:0006508">
    <property type="term" value="P:proteolysis"/>
    <property type="evidence" value="ECO:0007669"/>
    <property type="project" value="UniProtKB-KW"/>
</dbReference>
<dbReference type="InterPro" id="IPR035952">
    <property type="entry name" value="Rhomboid-like_sf"/>
</dbReference>
<dbReference type="GO" id="GO:0004252">
    <property type="term" value="F:serine-type endopeptidase activity"/>
    <property type="evidence" value="ECO:0007669"/>
    <property type="project" value="InterPro"/>
</dbReference>
<dbReference type="GO" id="GO:0016020">
    <property type="term" value="C:membrane"/>
    <property type="evidence" value="ECO:0007669"/>
    <property type="project" value="UniProtKB-SubCell"/>
</dbReference>
<feature type="domain" description="Peptidase S54 rhomboid" evidence="10">
    <location>
        <begin position="64"/>
        <end position="209"/>
    </location>
</feature>
<comment type="caution">
    <text evidence="11">The sequence shown here is derived from an EMBL/GenBank/DDBJ whole genome shotgun (WGS) entry which is preliminary data.</text>
</comment>
<dbReference type="AlphaFoldDB" id="A0A8S4A8Q5"/>
<evidence type="ECO:0000256" key="8">
    <source>
        <dbReference type="SAM" id="MobiDB-lite"/>
    </source>
</evidence>
<evidence type="ECO:0000256" key="1">
    <source>
        <dbReference type="ARBA" id="ARBA00004141"/>
    </source>
</evidence>
<keyword evidence="7 9" id="KW-0472">Membrane</keyword>
<feature type="transmembrane region" description="Helical" evidence="9">
    <location>
        <begin position="175"/>
        <end position="208"/>
    </location>
</feature>
<organism evidence="11 12">
    <name type="scientific">Candidula unifasciata</name>
    <dbReference type="NCBI Taxonomy" id="100452"/>
    <lineage>
        <taxon>Eukaryota</taxon>
        <taxon>Metazoa</taxon>
        <taxon>Spiralia</taxon>
        <taxon>Lophotrochozoa</taxon>
        <taxon>Mollusca</taxon>
        <taxon>Gastropoda</taxon>
        <taxon>Heterobranchia</taxon>
        <taxon>Euthyneura</taxon>
        <taxon>Panpulmonata</taxon>
        <taxon>Eupulmonata</taxon>
        <taxon>Stylommatophora</taxon>
        <taxon>Helicina</taxon>
        <taxon>Helicoidea</taxon>
        <taxon>Geomitridae</taxon>
        <taxon>Candidula</taxon>
    </lineage>
</organism>
<sequence length="254" mass="28396">MVIYRLENAGLAMLFGHMLHYGIKNIPPGTLTLIAGQTALFMDPGFLPNVEDACISSYLILYAKDWLRFVLSPFYHGSDMHLYYNMLSLLYKGSWLEKKFGTLYFLYLTAVFTTLINGMYLFLGVILTKIFNDDGYLKACAVGFSGVLFAMKVLTTHYAPRGPQMLMGITVPSKYIYWAELVLIQLMVPNASFVGHLAGILIGCAYIWGPLQFVMDKFVQPQGSSVDPPSRVTTPRQQSSGKSSQRKSTTAFNC</sequence>
<feature type="compositionally biased region" description="Low complexity" evidence="8">
    <location>
        <begin position="236"/>
        <end position="248"/>
    </location>
</feature>
<evidence type="ECO:0000256" key="6">
    <source>
        <dbReference type="ARBA" id="ARBA00022989"/>
    </source>
</evidence>
<evidence type="ECO:0000256" key="5">
    <source>
        <dbReference type="ARBA" id="ARBA00022801"/>
    </source>
</evidence>
<evidence type="ECO:0000313" key="11">
    <source>
        <dbReference type="EMBL" id="CAG5136618.1"/>
    </source>
</evidence>
<dbReference type="InterPro" id="IPR022764">
    <property type="entry name" value="Peptidase_S54_rhomboid_dom"/>
</dbReference>
<dbReference type="Pfam" id="PF01694">
    <property type="entry name" value="Rhomboid"/>
    <property type="match status" value="1"/>
</dbReference>
<dbReference type="FunFam" id="1.20.1540.10:FF:000008">
    <property type="entry name" value="RHOMBOID-like protein 13"/>
    <property type="match status" value="1"/>
</dbReference>
<evidence type="ECO:0000256" key="7">
    <source>
        <dbReference type="ARBA" id="ARBA00023136"/>
    </source>
</evidence>
<dbReference type="Gene3D" id="1.20.1540.10">
    <property type="entry name" value="Rhomboid-like"/>
    <property type="match status" value="1"/>
</dbReference>
<dbReference type="OrthoDB" id="10257275at2759"/>
<feature type="region of interest" description="Disordered" evidence="8">
    <location>
        <begin position="223"/>
        <end position="254"/>
    </location>
</feature>
<protein>
    <recommendedName>
        <fullName evidence="10">Peptidase S54 rhomboid domain-containing protein</fullName>
    </recommendedName>
</protein>
<dbReference type="Proteomes" id="UP000678393">
    <property type="component" value="Unassembled WGS sequence"/>
</dbReference>
<evidence type="ECO:0000259" key="10">
    <source>
        <dbReference type="Pfam" id="PF01694"/>
    </source>
</evidence>
<keyword evidence="6 9" id="KW-1133">Transmembrane helix</keyword>
<evidence type="ECO:0000256" key="9">
    <source>
        <dbReference type="SAM" id="Phobius"/>
    </source>
</evidence>
<accession>A0A8S4A8Q5</accession>
<keyword evidence="5" id="KW-0378">Hydrolase</keyword>
<evidence type="ECO:0000256" key="4">
    <source>
        <dbReference type="ARBA" id="ARBA00022692"/>
    </source>
</evidence>
<keyword evidence="4 9" id="KW-0812">Transmembrane</keyword>